<dbReference type="AlphaFoldDB" id="A0AA40CVH1"/>
<dbReference type="Proteomes" id="UP001174936">
    <property type="component" value="Unassembled WGS sequence"/>
</dbReference>
<gene>
    <name evidence="2" type="ORF">B0T16DRAFT_320573</name>
</gene>
<evidence type="ECO:0000256" key="1">
    <source>
        <dbReference type="SAM" id="MobiDB-lite"/>
    </source>
</evidence>
<protein>
    <submittedName>
        <fullName evidence="2">Uncharacterized protein</fullName>
    </submittedName>
</protein>
<name>A0AA40CVH1_9PEZI</name>
<dbReference type="EMBL" id="JAULSV010000002">
    <property type="protein sequence ID" value="KAK0652926.1"/>
    <property type="molecule type" value="Genomic_DNA"/>
</dbReference>
<feature type="region of interest" description="Disordered" evidence="1">
    <location>
        <begin position="21"/>
        <end position="45"/>
    </location>
</feature>
<keyword evidence="3" id="KW-1185">Reference proteome</keyword>
<sequence length="375" mass="42566">MYLGRGRVIKGCTPLRGGISSRGLHLSSVRGTADTTSTDASPTSRRLPIEVDSENKTVKTAIGELPLSPLMDPEFHEQRSRFTKRKQPEKPYLQKSKFRKQLERNPYAQALATPPRWCSVTKTVHPRFFLQRFQLVAHPETGDPWWVAQGFEKKSDTSPPPTQKPTGPSAYILSNGELLESLTTMRSPLAGKHKGMMRQTLRHMSPTMQFLNRAIWRDDMGPFLLEILRRRVVDELLYFADKVENADRRYLIKCDTWEQAKQYNHRGCLLYFGEALTTEPTTTPGPEPLTTTALPRLSALTIENVKLNGKLAVHNMQDLLSEPHLHRLKTESTLFRDGSLFLLGRKPTIDLQLLLWKLQGYLPQSPAPEKGETAS</sequence>
<reference evidence="2" key="1">
    <citation type="submission" date="2023-06" db="EMBL/GenBank/DDBJ databases">
        <title>Genome-scale phylogeny and comparative genomics of the fungal order Sordariales.</title>
        <authorList>
            <consortium name="Lawrence Berkeley National Laboratory"/>
            <person name="Hensen N."/>
            <person name="Bonometti L."/>
            <person name="Westerberg I."/>
            <person name="Brannstrom I.O."/>
            <person name="Guillou S."/>
            <person name="Cros-Aarteil S."/>
            <person name="Calhoun S."/>
            <person name="Haridas S."/>
            <person name="Kuo A."/>
            <person name="Mondo S."/>
            <person name="Pangilinan J."/>
            <person name="Riley R."/>
            <person name="Labutti K."/>
            <person name="Andreopoulos B."/>
            <person name="Lipzen A."/>
            <person name="Chen C."/>
            <person name="Yanf M."/>
            <person name="Daum C."/>
            <person name="Ng V."/>
            <person name="Clum A."/>
            <person name="Steindorff A."/>
            <person name="Ohm R."/>
            <person name="Martin F."/>
            <person name="Silar P."/>
            <person name="Natvig D."/>
            <person name="Lalanne C."/>
            <person name="Gautier V."/>
            <person name="Ament-Velasquez S.L."/>
            <person name="Kruys A."/>
            <person name="Hutchinson M.I."/>
            <person name="Powell A.J."/>
            <person name="Barry K."/>
            <person name="Miller A.N."/>
            <person name="Grigoriev I.V."/>
            <person name="Debuchy R."/>
            <person name="Gladieux P."/>
            <person name="Thoren M.H."/>
            <person name="Johannesson H."/>
        </authorList>
    </citation>
    <scope>NUCLEOTIDE SEQUENCE</scope>
    <source>
        <strain evidence="2">SMH2532-1</strain>
    </source>
</reference>
<accession>A0AA40CVH1</accession>
<proteinExistence type="predicted"/>
<evidence type="ECO:0000313" key="2">
    <source>
        <dbReference type="EMBL" id="KAK0652926.1"/>
    </source>
</evidence>
<organism evidence="2 3">
    <name type="scientific">Cercophora newfieldiana</name>
    <dbReference type="NCBI Taxonomy" id="92897"/>
    <lineage>
        <taxon>Eukaryota</taxon>
        <taxon>Fungi</taxon>
        <taxon>Dikarya</taxon>
        <taxon>Ascomycota</taxon>
        <taxon>Pezizomycotina</taxon>
        <taxon>Sordariomycetes</taxon>
        <taxon>Sordariomycetidae</taxon>
        <taxon>Sordariales</taxon>
        <taxon>Lasiosphaeriaceae</taxon>
        <taxon>Cercophora</taxon>
    </lineage>
</organism>
<comment type="caution">
    <text evidence="2">The sequence shown here is derived from an EMBL/GenBank/DDBJ whole genome shotgun (WGS) entry which is preliminary data.</text>
</comment>
<feature type="compositionally biased region" description="Low complexity" evidence="1">
    <location>
        <begin position="32"/>
        <end position="44"/>
    </location>
</feature>
<evidence type="ECO:0000313" key="3">
    <source>
        <dbReference type="Proteomes" id="UP001174936"/>
    </source>
</evidence>